<dbReference type="EMBL" id="JARJCN010000101">
    <property type="protein sequence ID" value="KAJ7075222.1"/>
    <property type="molecule type" value="Genomic_DNA"/>
</dbReference>
<reference evidence="2" key="1">
    <citation type="submission" date="2023-03" db="EMBL/GenBank/DDBJ databases">
        <title>Massive genome expansion in bonnet fungi (Mycena s.s.) driven by repeated elements and novel gene families across ecological guilds.</title>
        <authorList>
            <consortium name="Lawrence Berkeley National Laboratory"/>
            <person name="Harder C.B."/>
            <person name="Miyauchi S."/>
            <person name="Viragh M."/>
            <person name="Kuo A."/>
            <person name="Thoen E."/>
            <person name="Andreopoulos B."/>
            <person name="Lu D."/>
            <person name="Skrede I."/>
            <person name="Drula E."/>
            <person name="Henrissat B."/>
            <person name="Morin E."/>
            <person name="Kohler A."/>
            <person name="Barry K."/>
            <person name="LaButti K."/>
            <person name="Morin E."/>
            <person name="Salamov A."/>
            <person name="Lipzen A."/>
            <person name="Mereny Z."/>
            <person name="Hegedus B."/>
            <person name="Baldrian P."/>
            <person name="Stursova M."/>
            <person name="Weitz H."/>
            <person name="Taylor A."/>
            <person name="Grigoriev I.V."/>
            <person name="Nagy L.G."/>
            <person name="Martin F."/>
            <person name="Kauserud H."/>
        </authorList>
    </citation>
    <scope>NUCLEOTIDE SEQUENCE</scope>
    <source>
        <strain evidence="2">CBHHK173m</strain>
    </source>
</reference>
<evidence type="ECO:0000313" key="2">
    <source>
        <dbReference type="EMBL" id="KAJ7075222.1"/>
    </source>
</evidence>
<organism evidence="2 3">
    <name type="scientific">Mycena belliarum</name>
    <dbReference type="NCBI Taxonomy" id="1033014"/>
    <lineage>
        <taxon>Eukaryota</taxon>
        <taxon>Fungi</taxon>
        <taxon>Dikarya</taxon>
        <taxon>Basidiomycota</taxon>
        <taxon>Agaricomycotina</taxon>
        <taxon>Agaricomycetes</taxon>
        <taxon>Agaricomycetidae</taxon>
        <taxon>Agaricales</taxon>
        <taxon>Marasmiineae</taxon>
        <taxon>Mycenaceae</taxon>
        <taxon>Mycena</taxon>
    </lineage>
</organism>
<protein>
    <submittedName>
        <fullName evidence="2">Uncharacterized protein</fullName>
    </submittedName>
</protein>
<keyword evidence="3" id="KW-1185">Reference proteome</keyword>
<gene>
    <name evidence="2" type="ORF">B0H15DRAFT_867589</name>
</gene>
<dbReference type="Proteomes" id="UP001222325">
    <property type="component" value="Unassembled WGS sequence"/>
</dbReference>
<feature type="signal peptide" evidence="1">
    <location>
        <begin position="1"/>
        <end position="25"/>
    </location>
</feature>
<comment type="caution">
    <text evidence="2">The sequence shown here is derived from an EMBL/GenBank/DDBJ whole genome shotgun (WGS) entry which is preliminary data.</text>
</comment>
<sequence>MGVERCNVQYQFRLVVLILPRTSLLLQCLLAPSPPAPPCIRMHTYTPTPASADANGPQFTHCGWRGSHACVPPQRTLNAYPSLHMTLTPANYHRYPTRLFLPCFFVPCTSSLSLDYNQYKENVCSLIFILVQFSIVVIACTWRPCQRALFCFGVIAEFSLQSA</sequence>
<feature type="chain" id="PRO_5042039854" evidence="1">
    <location>
        <begin position="26"/>
        <end position="163"/>
    </location>
</feature>
<name>A0AAD6TNT5_9AGAR</name>
<evidence type="ECO:0000256" key="1">
    <source>
        <dbReference type="SAM" id="SignalP"/>
    </source>
</evidence>
<evidence type="ECO:0000313" key="3">
    <source>
        <dbReference type="Proteomes" id="UP001222325"/>
    </source>
</evidence>
<proteinExistence type="predicted"/>
<accession>A0AAD6TNT5</accession>
<dbReference type="AlphaFoldDB" id="A0AAD6TNT5"/>
<keyword evidence="1" id="KW-0732">Signal</keyword>